<proteinExistence type="predicted"/>
<keyword evidence="1" id="KW-0732">Signal</keyword>
<dbReference type="InterPro" id="IPR010466">
    <property type="entry name" value="DUF1058"/>
</dbReference>
<comment type="caution">
    <text evidence="2">The sequence shown here is derived from an EMBL/GenBank/DDBJ whole genome shotgun (WGS) entry which is preliminary data.</text>
</comment>
<reference evidence="2 3" key="1">
    <citation type="submission" date="2023-01" db="EMBL/GenBank/DDBJ databases">
        <title>Novel species of the genus Asticcacaulis isolated from rivers.</title>
        <authorList>
            <person name="Lu H."/>
        </authorList>
    </citation>
    <scope>NUCLEOTIDE SEQUENCE [LARGE SCALE GENOMIC DNA]</scope>
    <source>
        <strain evidence="2 3">BYS171W</strain>
    </source>
</reference>
<evidence type="ECO:0000256" key="1">
    <source>
        <dbReference type="SAM" id="SignalP"/>
    </source>
</evidence>
<dbReference type="EMBL" id="JAQQKX010000015">
    <property type="protein sequence ID" value="MDC7684820.1"/>
    <property type="molecule type" value="Genomic_DNA"/>
</dbReference>
<evidence type="ECO:0000313" key="3">
    <source>
        <dbReference type="Proteomes" id="UP001214854"/>
    </source>
</evidence>
<evidence type="ECO:0000313" key="2">
    <source>
        <dbReference type="EMBL" id="MDC7684820.1"/>
    </source>
</evidence>
<dbReference type="RefSeq" id="WP_272749289.1">
    <property type="nucleotide sequence ID" value="NZ_JAQQKX010000015.1"/>
</dbReference>
<protein>
    <submittedName>
        <fullName evidence="2">SH3 domain-containing protein</fullName>
    </submittedName>
</protein>
<dbReference type="Proteomes" id="UP001214854">
    <property type="component" value="Unassembled WGS sequence"/>
</dbReference>
<name>A0ABT5HXM2_9CAUL</name>
<accession>A0ABT5HXM2</accession>
<dbReference type="Gene3D" id="2.30.30.40">
    <property type="entry name" value="SH3 Domains"/>
    <property type="match status" value="1"/>
</dbReference>
<gene>
    <name evidence="2" type="ORF">PQU92_16165</name>
</gene>
<dbReference type="Pfam" id="PF06347">
    <property type="entry name" value="SH3_4"/>
    <property type="match status" value="2"/>
</dbReference>
<keyword evidence="3" id="KW-1185">Reference proteome</keyword>
<feature type="signal peptide" evidence="1">
    <location>
        <begin position="1"/>
        <end position="46"/>
    </location>
</feature>
<feature type="chain" id="PRO_5046941093" evidence="1">
    <location>
        <begin position="47"/>
        <end position="203"/>
    </location>
</feature>
<sequence length="203" mass="22134">MTLFSPSFAVKSPDHSAGPCVKARRWTATFLLTLLLGSLMTGAALAGPEDEAFDTPSKQPVPRWASLRSNKVYARSGPTKENKVLWTYTQKNLPVQIISETKEWRMICDPDGGIAWVSKTMLKSQRSVISTGTAKIDLLSGPKATAKVKARLNPRALATLDKCKKDYCKVTVGNVDGWAPQKSLWGAQDGAVCKRPDALTRLS</sequence>
<organism evidence="2 3">
    <name type="scientific">Asticcacaulis aquaticus</name>
    <dbReference type="NCBI Taxonomy" id="2984212"/>
    <lineage>
        <taxon>Bacteria</taxon>
        <taxon>Pseudomonadati</taxon>
        <taxon>Pseudomonadota</taxon>
        <taxon>Alphaproteobacteria</taxon>
        <taxon>Caulobacterales</taxon>
        <taxon>Caulobacteraceae</taxon>
        <taxon>Asticcacaulis</taxon>
    </lineage>
</organism>